<dbReference type="Pfam" id="PF12867">
    <property type="entry name" value="DinB_2"/>
    <property type="match status" value="1"/>
</dbReference>
<comment type="caution">
    <text evidence="2">The sequence shown here is derived from an EMBL/GenBank/DDBJ whole genome shotgun (WGS) entry which is preliminary data.</text>
</comment>
<dbReference type="Gene3D" id="1.20.120.450">
    <property type="entry name" value="dinb family like domain"/>
    <property type="match status" value="1"/>
</dbReference>
<dbReference type="InterPro" id="IPR034660">
    <property type="entry name" value="DinB/YfiT-like"/>
</dbReference>
<proteinExistence type="predicted"/>
<dbReference type="SUPFAM" id="SSF109854">
    <property type="entry name" value="DinB/YfiT-like putative metalloenzymes"/>
    <property type="match status" value="1"/>
</dbReference>
<name>A0ABU3CK38_9FLAO</name>
<accession>A0ABU3CK38</accession>
<dbReference type="InterPro" id="IPR024775">
    <property type="entry name" value="DinB-like"/>
</dbReference>
<dbReference type="EMBL" id="JAVRHO010000009">
    <property type="protein sequence ID" value="MDT0646588.1"/>
    <property type="molecule type" value="Genomic_DNA"/>
</dbReference>
<keyword evidence="3" id="KW-1185">Reference proteome</keyword>
<evidence type="ECO:0000259" key="1">
    <source>
        <dbReference type="Pfam" id="PF12867"/>
    </source>
</evidence>
<protein>
    <submittedName>
        <fullName evidence="2">DinB family protein</fullName>
    </submittedName>
</protein>
<dbReference type="Proteomes" id="UP001245285">
    <property type="component" value="Unassembled WGS sequence"/>
</dbReference>
<reference evidence="2 3" key="1">
    <citation type="submission" date="2023-09" db="EMBL/GenBank/DDBJ databases">
        <authorList>
            <person name="Rey-Velasco X."/>
        </authorList>
    </citation>
    <scope>NUCLEOTIDE SEQUENCE [LARGE SCALE GENOMIC DNA]</scope>
    <source>
        <strain evidence="2 3">F260</strain>
    </source>
</reference>
<organism evidence="2 3">
    <name type="scientific">Autumnicola lenta</name>
    <dbReference type="NCBI Taxonomy" id="3075593"/>
    <lineage>
        <taxon>Bacteria</taxon>
        <taxon>Pseudomonadati</taxon>
        <taxon>Bacteroidota</taxon>
        <taxon>Flavobacteriia</taxon>
        <taxon>Flavobacteriales</taxon>
        <taxon>Flavobacteriaceae</taxon>
        <taxon>Autumnicola</taxon>
    </lineage>
</organism>
<gene>
    <name evidence="2" type="ORF">RM545_07795</name>
</gene>
<sequence>MEVDRLSSEEYPAFYQDYINNIPREASLGMLFKSNIENLKDITRTISPDKFSYRYAPEKWSVAEVLQHLIDVERVFQYRALCIARGDKTSLPGFDHEDYVFKSEAGNRSPDSLREEAKIVRSSSIALYNSFSEPVLMRKGNMNNAPASVRAIGFIIVGHTRHHIKILREKYL</sequence>
<evidence type="ECO:0000313" key="2">
    <source>
        <dbReference type="EMBL" id="MDT0646588.1"/>
    </source>
</evidence>
<dbReference type="RefSeq" id="WP_311494756.1">
    <property type="nucleotide sequence ID" value="NZ_JAVRHO010000009.1"/>
</dbReference>
<evidence type="ECO:0000313" key="3">
    <source>
        <dbReference type="Proteomes" id="UP001245285"/>
    </source>
</evidence>
<feature type="domain" description="DinB-like" evidence="1">
    <location>
        <begin position="34"/>
        <end position="165"/>
    </location>
</feature>